<feature type="transmembrane region" description="Helical" evidence="2">
    <location>
        <begin position="47"/>
        <end position="70"/>
    </location>
</feature>
<dbReference type="OMA" id="GRYTCKD"/>
<keyword evidence="2" id="KW-1133">Transmembrane helix</keyword>
<dbReference type="Proteomes" id="UP000274082">
    <property type="component" value="Chromosome 24"/>
</dbReference>
<dbReference type="EMBL" id="RHLC01000020">
    <property type="protein sequence ID" value="TPP52194.1"/>
    <property type="molecule type" value="Genomic_DNA"/>
</dbReference>
<name>A0A3S7WY70_LEIDO</name>
<reference evidence="3 7" key="4">
    <citation type="journal article" date="2018" name="Sci. Rep.">
        <title>A complete Leishmania donovani reference genome identifies novel genetic variations associated with virulence.</title>
        <authorList>
            <person name="Lypaczewski P."/>
            <person name="Hoshizaki J."/>
            <person name="Zhang W.-W."/>
            <person name="McCall L.-I."/>
            <person name="Torcivia-Rodriguez J."/>
            <person name="Simonyan V."/>
            <person name="Kaur A."/>
            <person name="Dewar K."/>
            <person name="Matlashewski G."/>
        </authorList>
    </citation>
    <scope>NUCLEOTIDE SEQUENCE [LARGE SCALE GENOMIC DNA]</scope>
    <source>
        <strain evidence="3 7">LdCL</strain>
    </source>
</reference>
<organism evidence="3 7">
    <name type="scientific">Leishmania donovani</name>
    <dbReference type="NCBI Taxonomy" id="5661"/>
    <lineage>
        <taxon>Eukaryota</taxon>
        <taxon>Discoba</taxon>
        <taxon>Euglenozoa</taxon>
        <taxon>Kinetoplastea</taxon>
        <taxon>Metakinetoplastina</taxon>
        <taxon>Trypanosomatida</taxon>
        <taxon>Trypanosomatidae</taxon>
        <taxon>Leishmaniinae</taxon>
        <taxon>Leishmania</taxon>
    </lineage>
</organism>
<reference evidence="8" key="6">
    <citation type="submission" date="2019-02" db="EMBL/GenBank/DDBJ databases">
        <title>FDA dAtabase for Regulatory Grade micrObial Sequences (FDA-ARGOS): Supporting development and validation of Infectious Disease Dx tests.</title>
        <authorList>
            <person name="Duncan R."/>
            <person name="Fisher C."/>
            <person name="Tallon L."/>
            <person name="Sadzewicz L."/>
            <person name="Sengamalay N."/>
            <person name="Ott S."/>
            <person name="Godinez A."/>
            <person name="Nagaraj S."/>
            <person name="Vavikolanu K."/>
            <person name="Nadendla S."/>
            <person name="Aluvathingal J."/>
            <person name="Sichtig H."/>
        </authorList>
    </citation>
    <scope>NUCLEOTIDE SEQUENCE [LARGE SCALE GENOMIC DNA]</scope>
    <source>
        <strain evidence="8">FDAARGOS_361</strain>
    </source>
</reference>
<sequence length="130" mass="14515">MSTDLECGSEALGRYTCKDAPRPSVCCTNGCCATSPYDLDMYAGLPLWLRIVVAILAGFAMVLIFAFCLYRDRRALRAYTLLKQEEAEERRRQRPSEELHEVHPIGPQNSGGETLHIPDTQSRPSLRLAG</sequence>
<dbReference type="VEuPathDB" id="TriTrypDB:LdCL_240010500"/>
<dbReference type="RefSeq" id="XP_003861147.1">
    <property type="nucleotide sequence ID" value="XM_003861099.1"/>
</dbReference>
<evidence type="ECO:0000313" key="7">
    <source>
        <dbReference type="Proteomes" id="UP000274082"/>
    </source>
</evidence>
<proteinExistence type="predicted"/>
<protein>
    <submittedName>
        <fullName evidence="3">Uncharacterized protein</fullName>
    </submittedName>
</protein>
<evidence type="ECO:0000313" key="6">
    <source>
        <dbReference type="Proteomes" id="UP000008980"/>
    </source>
</evidence>
<keyword evidence="7" id="KW-1185">Reference proteome</keyword>
<dbReference type="OrthoDB" id="272386at2759"/>
<dbReference type="Proteomes" id="UP000318447">
    <property type="component" value="Unassembled WGS sequence"/>
</dbReference>
<dbReference type="GeneID" id="13390833"/>
<dbReference type="VEuPathDB" id="TriTrypDB:LDHU3_24.0680"/>
<dbReference type="EMBL" id="CP029523">
    <property type="protein sequence ID" value="AYU79138.1"/>
    <property type="molecule type" value="Genomic_DNA"/>
</dbReference>
<reference evidence="5" key="5">
    <citation type="submission" date="2019-02" db="EMBL/GenBank/DDBJ databases">
        <title>FDA dAtabase for Regulatory Grade micrObial Sequences (FDA-ARGOS): Supporting development and validation of Infectious Disease Dx tests.</title>
        <authorList>
            <person name="Duncan R."/>
            <person name="Fisher C."/>
            <person name="Tallon L.J."/>
            <person name="Sadzewicz L."/>
            <person name="Sengamalay N."/>
            <person name="Ott S."/>
            <person name="Godinez A."/>
            <person name="Nagaraj S."/>
            <person name="Nadendla S."/>
            <person name="Sichtig H."/>
        </authorList>
    </citation>
    <scope>NUCLEOTIDE SEQUENCE</scope>
    <source>
        <strain evidence="5">FDAARGOS_361</strain>
    </source>
</reference>
<evidence type="ECO:0000313" key="3">
    <source>
        <dbReference type="EMBL" id="AYU79138.1"/>
    </source>
</evidence>
<feature type="region of interest" description="Disordered" evidence="1">
    <location>
        <begin position="86"/>
        <end position="130"/>
    </location>
</feature>
<reference evidence="6" key="3">
    <citation type="submission" date="2011-02" db="EMBL/GenBank/DDBJ databases">
        <title>Whole genome sequencing of Leishmania donovani clinical lines reveals dynamic variation related to drug resistance.</title>
        <authorList>
            <person name="Downing T."/>
            <person name="Imamura H."/>
            <person name="Sanders M."/>
            <person name="Decuypere S."/>
            <person name="Hertz-Fowler C."/>
            <person name="Clark T.G."/>
            <person name="Rijal S."/>
            <person name="Sundar S."/>
            <person name="Quail M.A."/>
            <person name="De Doncker S."/>
            <person name="Maes I."/>
            <person name="Vanaerschot M."/>
            <person name="Stark O."/>
            <person name="Schonian G."/>
            <person name="Dujardin J.C."/>
            <person name="Berriman M."/>
        </authorList>
    </citation>
    <scope>NUCLEOTIDE SEQUENCE [LARGE SCALE GENOMIC DNA]</scope>
    <source>
        <strain evidence="6">BPK282A1</strain>
    </source>
</reference>
<dbReference type="AlphaFoldDB" id="A0A3S7WY70"/>
<accession>A0A3S7WY70</accession>
<keyword evidence="2" id="KW-0472">Membrane</keyword>
<evidence type="ECO:0000256" key="2">
    <source>
        <dbReference type="SAM" id="Phobius"/>
    </source>
</evidence>
<accession>E9BGR9</accession>
<feature type="compositionally biased region" description="Basic and acidic residues" evidence="1">
    <location>
        <begin position="86"/>
        <end position="103"/>
    </location>
</feature>
<gene>
    <name evidence="5" type="ORF">CGC21_15945</name>
    <name evidence="4" type="ORF">LDBPK_240570</name>
    <name evidence="3" type="ORF">LdCL_240010500</name>
</gene>
<dbReference type="EMBL" id="FR799611">
    <property type="protein sequence ID" value="CBZ34445.1"/>
    <property type="molecule type" value="Genomic_DNA"/>
</dbReference>
<evidence type="ECO:0000313" key="8">
    <source>
        <dbReference type="Proteomes" id="UP000318447"/>
    </source>
</evidence>
<reference evidence="4" key="2">
    <citation type="submission" date="2011-01" db="EMBL/GenBank/DDBJ databases">
        <authorList>
            <person name="Zhao B.P."/>
            <person name="Ren Z.A."/>
            <person name="Li C.D."/>
        </authorList>
    </citation>
    <scope>NUCLEOTIDE SEQUENCE</scope>
    <source>
        <strain evidence="4">BPK282A1</strain>
    </source>
</reference>
<keyword evidence="2" id="KW-0812">Transmembrane</keyword>
<evidence type="ECO:0000256" key="1">
    <source>
        <dbReference type="SAM" id="MobiDB-lite"/>
    </source>
</evidence>
<evidence type="ECO:0000313" key="4">
    <source>
        <dbReference type="EMBL" id="CBZ34445.1"/>
    </source>
</evidence>
<reference evidence="4 6" key="1">
    <citation type="journal article" date="2011" name="Genome Res.">
        <title>Whole genome sequencing of multiple Leishmania donovani clinical isolates provides insights into population structure and mechanisms of drug resistance.</title>
        <authorList>
            <person name="Downing T."/>
            <person name="Imamura H."/>
            <person name="Decuypere S."/>
            <person name="Clark T.G."/>
            <person name="Coombs G.H."/>
            <person name="Cotton J.A."/>
            <person name="Hilley J.D."/>
            <person name="de Doncker S."/>
            <person name="Maes I."/>
            <person name="Mottram J.C."/>
            <person name="Quail M.A."/>
            <person name="Rijal S."/>
            <person name="Sanders M."/>
            <person name="Schonian G."/>
            <person name="Stark O."/>
            <person name="Sundar S."/>
            <person name="Vanaerschot M."/>
            <person name="Hertz-Fowler C."/>
            <person name="Dujardin J.C."/>
            <person name="Berriman M."/>
        </authorList>
    </citation>
    <scope>NUCLEOTIDE SEQUENCE [LARGE SCALE GENOMIC DNA]</scope>
    <source>
        <strain evidence="4 6">BPK282A1</strain>
    </source>
</reference>
<dbReference type="VEuPathDB" id="TriTrypDB:LdBPK_240570.1"/>
<dbReference type="Proteomes" id="UP000008980">
    <property type="component" value="Chromosome 24"/>
</dbReference>
<evidence type="ECO:0000313" key="5">
    <source>
        <dbReference type="EMBL" id="TPP52194.1"/>
    </source>
</evidence>
<dbReference type="KEGG" id="ldo:LDBPK_240570"/>